<sequence length="437" mass="48484">MGACFSKNTKTTALQPASPQSDLKSSPQQPQNTKNDQQVFKKEIFVIKHRISHELKRHEDEDDPNVLNPSSTAGDAQSRSSGGARTRTSSCTKEEVDAILIQCGRLSRNNSSGSQNPNRRRRYSRSKRSFDSDLDASLKNDDGDDDKTENDEALHNHYHRHREEVRVSSPSRMRRHRSCSKERRISISPSRRSESPFRSVNTGATDVGSSNRPAKMVSVPATNKSNNGGSEQPNTSTVKRIHVKRNVSPARTHLQVFTDSSSQEQIDRGETDPLRHRRKSLAEIDNNAGRTPQSSNPKMAAMVPPRTRRLSRDLDMNTETISDPTPPSYASLLLEDIHNFHQKNNNSGGAATAQPAFELPACVTKACSIMDAVADLNSNNFAGFRESNSGEPITREQKLSQLGGFQRELRDYYPKKGIGRGSRSAYSIADGKMVALT</sequence>
<feature type="compositionally biased region" description="Polar residues" evidence="1">
    <location>
        <begin position="107"/>
        <end position="117"/>
    </location>
</feature>
<evidence type="ECO:0000313" key="2">
    <source>
        <dbReference type="EMBL" id="CAI9299048.1"/>
    </source>
</evidence>
<feature type="compositionally biased region" description="Basic and acidic residues" evidence="1">
    <location>
        <begin position="265"/>
        <end position="274"/>
    </location>
</feature>
<feature type="compositionally biased region" description="Low complexity" evidence="1">
    <location>
        <begin position="78"/>
        <end position="90"/>
    </location>
</feature>
<accession>A0AA35ZUB3</accession>
<gene>
    <name evidence="2" type="ORF">LSALG_LOCUS37777</name>
</gene>
<evidence type="ECO:0000313" key="3">
    <source>
        <dbReference type="Proteomes" id="UP001177003"/>
    </source>
</evidence>
<feature type="compositionally biased region" description="Polar residues" evidence="1">
    <location>
        <begin position="200"/>
        <end position="212"/>
    </location>
</feature>
<feature type="compositionally biased region" description="Polar residues" evidence="1">
    <location>
        <begin position="67"/>
        <end position="77"/>
    </location>
</feature>
<feature type="compositionally biased region" description="Polar residues" evidence="1">
    <location>
        <begin position="1"/>
        <end position="38"/>
    </location>
</feature>
<feature type="compositionally biased region" description="Basic and acidic residues" evidence="1">
    <location>
        <begin position="179"/>
        <end position="195"/>
    </location>
</feature>
<reference evidence="2" key="1">
    <citation type="submission" date="2023-04" db="EMBL/GenBank/DDBJ databases">
        <authorList>
            <person name="Vijverberg K."/>
            <person name="Xiong W."/>
            <person name="Schranz E."/>
        </authorList>
    </citation>
    <scope>NUCLEOTIDE SEQUENCE</scope>
</reference>
<dbReference type="PANTHER" id="PTHR34367">
    <property type="entry name" value="OS02G0734667 PROTEIN"/>
    <property type="match status" value="1"/>
</dbReference>
<organism evidence="2 3">
    <name type="scientific">Lactuca saligna</name>
    <name type="common">Willowleaf lettuce</name>
    <dbReference type="NCBI Taxonomy" id="75948"/>
    <lineage>
        <taxon>Eukaryota</taxon>
        <taxon>Viridiplantae</taxon>
        <taxon>Streptophyta</taxon>
        <taxon>Embryophyta</taxon>
        <taxon>Tracheophyta</taxon>
        <taxon>Spermatophyta</taxon>
        <taxon>Magnoliopsida</taxon>
        <taxon>eudicotyledons</taxon>
        <taxon>Gunneridae</taxon>
        <taxon>Pentapetalae</taxon>
        <taxon>asterids</taxon>
        <taxon>campanulids</taxon>
        <taxon>Asterales</taxon>
        <taxon>Asteraceae</taxon>
        <taxon>Cichorioideae</taxon>
        <taxon>Cichorieae</taxon>
        <taxon>Lactucinae</taxon>
        <taxon>Lactuca</taxon>
    </lineage>
</organism>
<feature type="compositionally biased region" description="Polar residues" evidence="1">
    <location>
        <begin position="288"/>
        <end position="297"/>
    </location>
</feature>
<feature type="compositionally biased region" description="Basic and acidic residues" evidence="1">
    <location>
        <begin position="128"/>
        <end position="141"/>
    </location>
</feature>
<feature type="region of interest" description="Disordered" evidence="1">
    <location>
        <begin position="1"/>
        <end position="41"/>
    </location>
</feature>
<dbReference type="EMBL" id="OX465084">
    <property type="protein sequence ID" value="CAI9299048.1"/>
    <property type="molecule type" value="Genomic_DNA"/>
</dbReference>
<dbReference type="PANTHER" id="PTHR34367:SF1">
    <property type="entry name" value="OS04G0528600 PROTEIN"/>
    <property type="match status" value="1"/>
</dbReference>
<protein>
    <submittedName>
        <fullName evidence="2">Uncharacterized protein</fullName>
    </submittedName>
</protein>
<feature type="region of interest" description="Disordered" evidence="1">
    <location>
        <begin position="257"/>
        <end position="306"/>
    </location>
</feature>
<feature type="compositionally biased region" description="Basic residues" evidence="1">
    <location>
        <begin position="118"/>
        <end position="127"/>
    </location>
</feature>
<dbReference type="Proteomes" id="UP001177003">
    <property type="component" value="Chromosome 8"/>
</dbReference>
<dbReference type="InterPro" id="IPR040412">
    <property type="entry name" value="At1g65710-like"/>
</dbReference>
<proteinExistence type="predicted"/>
<name>A0AA35ZUB3_LACSI</name>
<evidence type="ECO:0000256" key="1">
    <source>
        <dbReference type="SAM" id="MobiDB-lite"/>
    </source>
</evidence>
<feature type="region of interest" description="Disordered" evidence="1">
    <location>
        <begin position="53"/>
        <end position="214"/>
    </location>
</feature>
<keyword evidence="3" id="KW-1185">Reference proteome</keyword>
<dbReference type="AlphaFoldDB" id="A0AA35ZUB3"/>
<feature type="compositionally biased region" description="Basic and acidic residues" evidence="1">
    <location>
        <begin position="150"/>
        <end position="166"/>
    </location>
</feature>